<feature type="domain" description="Thioredoxin-like fold" evidence="2">
    <location>
        <begin position="42"/>
        <end position="200"/>
    </location>
</feature>
<keyword evidence="1" id="KW-0472">Membrane</keyword>
<dbReference type="Proteomes" id="UP000721861">
    <property type="component" value="Unassembled WGS sequence"/>
</dbReference>
<feature type="transmembrane region" description="Helical" evidence="1">
    <location>
        <begin position="6"/>
        <end position="23"/>
    </location>
</feature>
<dbReference type="RefSeq" id="WP_212229626.1">
    <property type="nucleotide sequence ID" value="NZ_JAGUCN010000018.1"/>
</dbReference>
<accession>A0ABS5KEQ8</accession>
<comment type="caution">
    <text evidence="3">The sequence shown here is derived from an EMBL/GenBank/DDBJ whole genome shotgun (WGS) entry which is preliminary data.</text>
</comment>
<gene>
    <name evidence="3" type="ORF">KEM09_15415</name>
</gene>
<evidence type="ECO:0000313" key="3">
    <source>
        <dbReference type="EMBL" id="MBS2212808.1"/>
    </source>
</evidence>
<keyword evidence="1" id="KW-0812">Transmembrane</keyword>
<evidence type="ECO:0000256" key="1">
    <source>
        <dbReference type="SAM" id="Phobius"/>
    </source>
</evidence>
<keyword evidence="4" id="KW-1185">Reference proteome</keyword>
<sequence>MMRQKLIIAGVALLAVFVVYIYLGNKGKDKLMTEISKPQFSDIVLGHIDADQSVILYFDYNCAFCRKFFQDVFPKFKEKYIKTGKVNLVLKLVCGLTDKMALRANQTVICINNYGEFEKLHQLLLYESRVIYTSEFNQLIEEYIVANESLGECILDENYSGIIHNIYQFQELKSKGTPTFVIKGMVIEGFMSYEELIKKLNN</sequence>
<name>A0ABS5KEQ8_9BACT</name>
<protein>
    <submittedName>
        <fullName evidence="3">Thioredoxin domain-containing protein</fullName>
    </submittedName>
</protein>
<keyword evidence="1" id="KW-1133">Transmembrane helix</keyword>
<proteinExistence type="predicted"/>
<dbReference type="SUPFAM" id="SSF52833">
    <property type="entry name" value="Thioredoxin-like"/>
    <property type="match status" value="1"/>
</dbReference>
<reference evidence="3 4" key="1">
    <citation type="journal article" date="2014" name="Int. J. Syst. Evol. Microbiol.">
        <title>Carboxylicivirga gen. nov. in the family Marinilabiliaceae with two novel species, Carboxylicivirga mesophila sp. nov. and Carboxylicivirga taeanensis sp. nov., and reclassification of Cytophaga fermentans as Saccharicrinis fermentans gen. nov., comb. nov.</title>
        <authorList>
            <person name="Yang S.H."/>
            <person name="Seo H.S."/>
            <person name="Woo J.H."/>
            <person name="Oh H.M."/>
            <person name="Jang H."/>
            <person name="Lee J.H."/>
            <person name="Kim S.J."/>
            <person name="Kwon K.K."/>
        </authorList>
    </citation>
    <scope>NUCLEOTIDE SEQUENCE [LARGE SCALE GENOMIC DNA]</scope>
    <source>
        <strain evidence="3 4">JCM 18290</strain>
    </source>
</reference>
<dbReference type="Gene3D" id="3.40.30.10">
    <property type="entry name" value="Glutaredoxin"/>
    <property type="match status" value="1"/>
</dbReference>
<dbReference type="Pfam" id="PF13462">
    <property type="entry name" value="Thioredoxin_4"/>
    <property type="match status" value="1"/>
</dbReference>
<dbReference type="EMBL" id="JAGUCN010000018">
    <property type="protein sequence ID" value="MBS2212808.1"/>
    <property type="molecule type" value="Genomic_DNA"/>
</dbReference>
<evidence type="ECO:0000313" key="4">
    <source>
        <dbReference type="Proteomes" id="UP000721861"/>
    </source>
</evidence>
<organism evidence="3 4">
    <name type="scientific">Carboxylicivirga mesophila</name>
    <dbReference type="NCBI Taxonomy" id="1166478"/>
    <lineage>
        <taxon>Bacteria</taxon>
        <taxon>Pseudomonadati</taxon>
        <taxon>Bacteroidota</taxon>
        <taxon>Bacteroidia</taxon>
        <taxon>Marinilabiliales</taxon>
        <taxon>Marinilabiliaceae</taxon>
        <taxon>Carboxylicivirga</taxon>
    </lineage>
</organism>
<dbReference type="InterPro" id="IPR012336">
    <property type="entry name" value="Thioredoxin-like_fold"/>
</dbReference>
<dbReference type="InterPro" id="IPR036249">
    <property type="entry name" value="Thioredoxin-like_sf"/>
</dbReference>
<evidence type="ECO:0000259" key="2">
    <source>
        <dbReference type="Pfam" id="PF13462"/>
    </source>
</evidence>